<dbReference type="NCBIfam" id="NF003261">
    <property type="entry name" value="PRK04231.1"/>
    <property type="match status" value="1"/>
</dbReference>
<evidence type="ECO:0000256" key="6">
    <source>
        <dbReference type="ARBA" id="ARBA00035457"/>
    </source>
</evidence>
<evidence type="ECO:0000256" key="7">
    <source>
        <dbReference type="NCBIfam" id="TIGR03626"/>
    </source>
</evidence>
<keyword evidence="4 8" id="KW-0689">Ribosomal protein</keyword>
<dbReference type="Proteomes" id="UP001208689">
    <property type="component" value="Chromosome"/>
</dbReference>
<organism evidence="8 9">
    <name type="scientific">Candidatus Lokiarchaeum ossiferum</name>
    <dbReference type="NCBI Taxonomy" id="2951803"/>
    <lineage>
        <taxon>Archaea</taxon>
        <taxon>Promethearchaeati</taxon>
        <taxon>Promethearchaeota</taxon>
        <taxon>Promethearchaeia</taxon>
        <taxon>Promethearchaeales</taxon>
        <taxon>Promethearchaeaceae</taxon>
        <taxon>Candidatus Lokiarchaeum</taxon>
    </lineage>
</organism>
<proteinExistence type="inferred from homology"/>
<keyword evidence="5" id="KW-0687">Ribonucleoprotein</keyword>
<gene>
    <name evidence="8" type="ORF">NEF87_002719</name>
</gene>
<dbReference type="EMBL" id="CP104013">
    <property type="protein sequence ID" value="UYP46434.1"/>
    <property type="molecule type" value="Genomic_DNA"/>
</dbReference>
<comment type="similarity">
    <text evidence="1">Belongs to the universal ribosomal protein uL3 family.</text>
</comment>
<dbReference type="InterPro" id="IPR044892">
    <property type="entry name" value="Ribosomal_L3_dom_3_arc_sf"/>
</dbReference>
<keyword evidence="3" id="KW-0694">RNA-binding</keyword>
<dbReference type="Gene3D" id="2.40.30.10">
    <property type="entry name" value="Translation factors"/>
    <property type="match status" value="1"/>
</dbReference>
<evidence type="ECO:0000256" key="3">
    <source>
        <dbReference type="ARBA" id="ARBA00022884"/>
    </source>
</evidence>
<evidence type="ECO:0000313" key="8">
    <source>
        <dbReference type="EMBL" id="UYP46434.1"/>
    </source>
</evidence>
<evidence type="ECO:0000256" key="2">
    <source>
        <dbReference type="ARBA" id="ARBA00022730"/>
    </source>
</evidence>
<protein>
    <recommendedName>
        <fullName evidence="6 7">50S ribosomal protein L3</fullName>
    </recommendedName>
</protein>
<evidence type="ECO:0000256" key="5">
    <source>
        <dbReference type="ARBA" id="ARBA00023274"/>
    </source>
</evidence>
<dbReference type="PANTHER" id="PTHR11363:SF5">
    <property type="entry name" value="LARGE RIBOSOMAL SUBUNIT PROTEIN UL3"/>
    <property type="match status" value="1"/>
</dbReference>
<dbReference type="InterPro" id="IPR000597">
    <property type="entry name" value="Ribosomal_uL3"/>
</dbReference>
<dbReference type="Gene3D" id="3.30.1430.10">
    <property type="match status" value="1"/>
</dbReference>
<keyword evidence="2" id="KW-0699">rRNA-binding</keyword>
<dbReference type="GO" id="GO:0005840">
    <property type="term" value="C:ribosome"/>
    <property type="evidence" value="ECO:0007669"/>
    <property type="project" value="UniProtKB-KW"/>
</dbReference>
<sequence>MQFLLTNQYVINMGHRRQSAPRHGSLAYLPRKRARYGKGRVRNWLDYEGKPKFLGFAGFKAGMTHIAYIEDQETSPFFGKELVKAVTIVEAPALVLFGMKVYLRDEYGMNPVGEILSPTLKPELGRKIQLPNPETYNFEEKLKELEGKIVDGVEIRGLFHTQPYNTSVPRIKPDIIEIKVSGGKSKEQFEYVRDLLGQELRVRDCIEEGSLIDSISVSKGKGFQGAVKKFGIKLMSRKNRKGKRRVGCIGPWKPPKLLYTIARSGQMGYHQRVEYHKRVVKISEDGDEVNPKGGIIRYGLIKSDYLLLLGSVPGSKKRLIRLRETMRPKAHHAVSVPEITYISKLSQQGK</sequence>
<keyword evidence="9" id="KW-1185">Reference proteome</keyword>
<dbReference type="SUPFAM" id="SSF50447">
    <property type="entry name" value="Translation proteins"/>
    <property type="match status" value="1"/>
</dbReference>
<accession>A0ABY6HSF2</accession>
<evidence type="ECO:0000256" key="4">
    <source>
        <dbReference type="ARBA" id="ARBA00022980"/>
    </source>
</evidence>
<dbReference type="PANTHER" id="PTHR11363">
    <property type="entry name" value="60S RIBOSOMAL PROTEIN L3-RELATED"/>
    <property type="match status" value="1"/>
</dbReference>
<name>A0ABY6HSF2_9ARCH</name>
<evidence type="ECO:0000313" key="9">
    <source>
        <dbReference type="Proteomes" id="UP001208689"/>
    </source>
</evidence>
<dbReference type="InterPro" id="IPR019928">
    <property type="entry name" value="Ribosomal_uL3_arc"/>
</dbReference>
<evidence type="ECO:0000256" key="1">
    <source>
        <dbReference type="ARBA" id="ARBA00006540"/>
    </source>
</evidence>
<dbReference type="NCBIfam" id="TIGR03626">
    <property type="entry name" value="L3_arch"/>
    <property type="match status" value="1"/>
</dbReference>
<dbReference type="Gene3D" id="4.10.960.10">
    <property type="entry name" value="Ribosomal protein L3, domain 3"/>
    <property type="match status" value="1"/>
</dbReference>
<dbReference type="Pfam" id="PF00297">
    <property type="entry name" value="Ribosomal_L3"/>
    <property type="match status" value="1"/>
</dbReference>
<dbReference type="InterPro" id="IPR009000">
    <property type="entry name" value="Transl_B-barrel_sf"/>
</dbReference>
<dbReference type="InterPro" id="IPR045077">
    <property type="entry name" value="L3_arc_euk"/>
</dbReference>
<reference evidence="8" key="1">
    <citation type="submission" date="2022-09" db="EMBL/GenBank/DDBJ databases">
        <title>Actin cytoskeleton and complex cell architecture in an #Asgard archaeon.</title>
        <authorList>
            <person name="Ponce Toledo R.I."/>
            <person name="Schleper C."/>
            <person name="Rodrigues Oliveira T."/>
            <person name="Wollweber F."/>
            <person name="Xu J."/>
            <person name="Rittmann S."/>
            <person name="Klingl A."/>
            <person name="Pilhofer M."/>
        </authorList>
    </citation>
    <scope>NUCLEOTIDE SEQUENCE</scope>
    <source>
        <strain evidence="8">B-35</strain>
    </source>
</reference>